<proteinExistence type="predicted"/>
<evidence type="ECO:0000313" key="2">
    <source>
        <dbReference type="Proteomes" id="UP000693946"/>
    </source>
</evidence>
<dbReference type="Proteomes" id="UP000693946">
    <property type="component" value="Unassembled WGS sequence"/>
</dbReference>
<dbReference type="AlphaFoldDB" id="A0AAV6PFJ3"/>
<gene>
    <name evidence="1" type="ORF">JOB18_039481</name>
</gene>
<sequence length="360" mass="41217">MSEDNKGSDDPLIQKLILQPKDCVKIHGPKIRKRPLMYKDGEQNAYFCPNFIPNIQKYFLPQAALWSGLLLGNLERHGRGPFYAKVSKRFERLAQKSNQNYTTDNKTQGIMEKSQWDLKKIRFQHKRLTRLDDFVHTYTLVHDALLREYQENKEQGYDIRPVTQSVRVAWRHLQSIARSCDITGRTCEWVCGNVRSVENQSQVGQTSSEPSELSIYSCQLCACPQLANERDYFSHVNEYLRRNETVTCMFKDCSFKTSIYNTFNSHKNRKHNPHTVNDFKAEVVSVVARLQESDTSVIDVSCAAGTDVESETDVDAHASSIEDVPKAIEQNIASVLLKLEHVHFVPATSVKLCICSSHIQ</sequence>
<keyword evidence="2" id="KW-1185">Reference proteome</keyword>
<comment type="caution">
    <text evidence="1">The sequence shown here is derived from an EMBL/GenBank/DDBJ whole genome shotgun (WGS) entry which is preliminary data.</text>
</comment>
<reference evidence="1 2" key="1">
    <citation type="journal article" date="2021" name="Sci. Rep.">
        <title>Chromosome anchoring in Senegalese sole (Solea senegalensis) reveals sex-associated markers and genome rearrangements in flatfish.</title>
        <authorList>
            <person name="Guerrero-Cozar I."/>
            <person name="Gomez-Garrido J."/>
            <person name="Berbel C."/>
            <person name="Martinez-Blanch J.F."/>
            <person name="Alioto T."/>
            <person name="Claros M.G."/>
            <person name="Gagnaire P.A."/>
            <person name="Manchado M."/>
        </authorList>
    </citation>
    <scope>NUCLEOTIDE SEQUENCE [LARGE SCALE GENOMIC DNA]</scope>
    <source>
        <strain evidence="1">Sse05_10M</strain>
    </source>
</reference>
<evidence type="ECO:0008006" key="3">
    <source>
        <dbReference type="Google" id="ProtNLM"/>
    </source>
</evidence>
<protein>
    <recommendedName>
        <fullName evidence="3">C2H2-type domain-containing protein</fullName>
    </recommendedName>
</protein>
<dbReference type="EMBL" id="JAGKHQ010001518">
    <property type="protein sequence ID" value="KAG7455576.1"/>
    <property type="molecule type" value="Genomic_DNA"/>
</dbReference>
<evidence type="ECO:0000313" key="1">
    <source>
        <dbReference type="EMBL" id="KAG7455576.1"/>
    </source>
</evidence>
<organism evidence="1 2">
    <name type="scientific">Solea senegalensis</name>
    <name type="common">Senegalese sole</name>
    <dbReference type="NCBI Taxonomy" id="28829"/>
    <lineage>
        <taxon>Eukaryota</taxon>
        <taxon>Metazoa</taxon>
        <taxon>Chordata</taxon>
        <taxon>Craniata</taxon>
        <taxon>Vertebrata</taxon>
        <taxon>Euteleostomi</taxon>
        <taxon>Actinopterygii</taxon>
        <taxon>Neopterygii</taxon>
        <taxon>Teleostei</taxon>
        <taxon>Neoteleostei</taxon>
        <taxon>Acanthomorphata</taxon>
        <taxon>Carangaria</taxon>
        <taxon>Pleuronectiformes</taxon>
        <taxon>Pleuronectoidei</taxon>
        <taxon>Soleidae</taxon>
        <taxon>Solea</taxon>
    </lineage>
</organism>
<accession>A0AAV6PFJ3</accession>
<name>A0AAV6PFJ3_SOLSE</name>